<proteinExistence type="predicted"/>
<evidence type="ECO:0000313" key="2">
    <source>
        <dbReference type="EMBL" id="NSJ45552.1"/>
    </source>
</evidence>
<name>A0ABD6LLN7_9FIRM</name>
<dbReference type="InterPro" id="IPR036397">
    <property type="entry name" value="RNaseH_sf"/>
</dbReference>
<reference evidence="2 3" key="1">
    <citation type="journal article" date="2020" name="Cell Host Microbe">
        <title>Functional and Genomic Variation between Human-Derived Isolates of Lachnospiraceae Reveals Inter- and Intra-Species Diversity.</title>
        <authorList>
            <person name="Sorbara M.T."/>
            <person name="Littmann E.R."/>
            <person name="Fontana E."/>
            <person name="Moody T.U."/>
            <person name="Kohout C.E."/>
            <person name="Gjonbalaj M."/>
            <person name="Eaton V."/>
            <person name="Seok R."/>
            <person name="Leiner I.M."/>
            <person name="Pamer E.G."/>
        </authorList>
    </citation>
    <scope>NUCLEOTIDE SEQUENCE [LARGE SCALE GENOMIC DNA]</scope>
    <source>
        <strain evidence="2 3">MSK.2.26</strain>
    </source>
</reference>
<dbReference type="EMBL" id="JAAISW010000039">
    <property type="protein sequence ID" value="NSJ45552.1"/>
    <property type="molecule type" value="Genomic_DNA"/>
</dbReference>
<dbReference type="Gene3D" id="3.30.420.10">
    <property type="entry name" value="Ribonuclease H-like superfamily/Ribonuclease H"/>
    <property type="match status" value="1"/>
</dbReference>
<dbReference type="Pfam" id="PF13610">
    <property type="entry name" value="DDE_Tnp_IS240"/>
    <property type="match status" value="1"/>
</dbReference>
<sequence>MAQALHDLYGIRIAHQQVANYARTASVVIKPFVDHYDYPKSSVFTADEIYIKVRGIKGYIWFIMDAVSRSILGYQVSDNRSVGPCILAMRMAFRGMKKLPDTFRFIADGYSDYPLAALQFAKELGDDFKFNITQVIGLTNNDAVSKEFRPYKQMIERLNRTFKSTYRVSCGYDNYNGANYNVALWVAYYNFLRPHRHNHYQILNKVDLLEGADNMHGKW</sequence>
<gene>
    <name evidence="2" type="ORF">G5B26_18590</name>
</gene>
<dbReference type="SUPFAM" id="SSF53098">
    <property type="entry name" value="Ribonuclease H-like"/>
    <property type="match status" value="1"/>
</dbReference>
<dbReference type="InterPro" id="IPR032874">
    <property type="entry name" value="DDE_dom"/>
</dbReference>
<evidence type="ECO:0000313" key="3">
    <source>
        <dbReference type="Proteomes" id="UP000719916"/>
    </source>
</evidence>
<dbReference type="AlphaFoldDB" id="A0ABD6LLN7"/>
<evidence type="ECO:0000259" key="1">
    <source>
        <dbReference type="Pfam" id="PF13610"/>
    </source>
</evidence>
<accession>A0ABD6LLN7</accession>
<protein>
    <submittedName>
        <fullName evidence="2">DDE-type integrase/transposase/recombinase</fullName>
    </submittedName>
</protein>
<dbReference type="InterPro" id="IPR012337">
    <property type="entry name" value="RNaseH-like_sf"/>
</dbReference>
<comment type="caution">
    <text evidence="2">The sequence shown here is derived from an EMBL/GenBank/DDBJ whole genome shotgun (WGS) entry which is preliminary data.</text>
</comment>
<feature type="domain" description="DDE" evidence="1">
    <location>
        <begin position="44"/>
        <end position="168"/>
    </location>
</feature>
<dbReference type="Proteomes" id="UP000719916">
    <property type="component" value="Unassembled WGS sequence"/>
</dbReference>
<organism evidence="2 3">
    <name type="scientific">Enterocloster clostridioformis</name>
    <dbReference type="NCBI Taxonomy" id="1531"/>
    <lineage>
        <taxon>Bacteria</taxon>
        <taxon>Bacillati</taxon>
        <taxon>Bacillota</taxon>
        <taxon>Clostridia</taxon>
        <taxon>Lachnospirales</taxon>
        <taxon>Lachnospiraceae</taxon>
        <taxon>Enterocloster</taxon>
    </lineage>
</organism>